<dbReference type="Pfam" id="PF13495">
    <property type="entry name" value="Phage_int_SAM_4"/>
    <property type="match status" value="1"/>
</dbReference>
<comment type="caution">
    <text evidence="8">The sequence shown here is derived from an EMBL/GenBank/DDBJ whole genome shotgun (WGS) entry which is preliminary data.</text>
</comment>
<proteinExistence type="inferred from homology"/>
<dbReference type="InterPro" id="IPR050090">
    <property type="entry name" value="Tyrosine_recombinase_XerCD"/>
</dbReference>
<dbReference type="InterPro" id="IPR010998">
    <property type="entry name" value="Integrase_recombinase_N"/>
</dbReference>
<dbReference type="GO" id="GO:0003677">
    <property type="term" value="F:DNA binding"/>
    <property type="evidence" value="ECO:0007669"/>
    <property type="project" value="UniProtKB-UniRule"/>
</dbReference>
<dbReference type="PANTHER" id="PTHR30349">
    <property type="entry name" value="PHAGE INTEGRASE-RELATED"/>
    <property type="match status" value="1"/>
</dbReference>
<evidence type="ECO:0000256" key="4">
    <source>
        <dbReference type="ARBA" id="ARBA00023172"/>
    </source>
</evidence>
<keyword evidence="2" id="KW-0229">DNA integration</keyword>
<dbReference type="PANTHER" id="PTHR30349:SF64">
    <property type="entry name" value="PROPHAGE INTEGRASE INTD-RELATED"/>
    <property type="match status" value="1"/>
</dbReference>
<dbReference type="PROSITE" id="PS51898">
    <property type="entry name" value="TYR_RECOMBINASE"/>
    <property type="match status" value="1"/>
</dbReference>
<dbReference type="EMBL" id="JACHVA010000101">
    <property type="protein sequence ID" value="MBC2602802.1"/>
    <property type="molecule type" value="Genomic_DNA"/>
</dbReference>
<keyword evidence="9" id="KW-1185">Reference proteome</keyword>
<organism evidence="8 9">
    <name type="scientific">Puniceicoccus vermicola</name>
    <dbReference type="NCBI Taxonomy" id="388746"/>
    <lineage>
        <taxon>Bacteria</taxon>
        <taxon>Pseudomonadati</taxon>
        <taxon>Verrucomicrobiota</taxon>
        <taxon>Opitutia</taxon>
        <taxon>Puniceicoccales</taxon>
        <taxon>Puniceicoccaceae</taxon>
        <taxon>Puniceicoccus</taxon>
    </lineage>
</organism>
<evidence type="ECO:0000256" key="2">
    <source>
        <dbReference type="ARBA" id="ARBA00022908"/>
    </source>
</evidence>
<name>A0A7X1AZH5_9BACT</name>
<accession>A0A7X1AZH5</accession>
<evidence type="ECO:0000259" key="6">
    <source>
        <dbReference type="PROSITE" id="PS51898"/>
    </source>
</evidence>
<evidence type="ECO:0000256" key="5">
    <source>
        <dbReference type="PROSITE-ProRule" id="PRU01248"/>
    </source>
</evidence>
<dbReference type="AlphaFoldDB" id="A0A7X1AZH5"/>
<evidence type="ECO:0000313" key="8">
    <source>
        <dbReference type="EMBL" id="MBC2602802.1"/>
    </source>
</evidence>
<evidence type="ECO:0000259" key="7">
    <source>
        <dbReference type="PROSITE" id="PS51900"/>
    </source>
</evidence>
<dbReference type="PROSITE" id="PS51900">
    <property type="entry name" value="CB"/>
    <property type="match status" value="1"/>
</dbReference>
<dbReference type="InterPro" id="IPR002104">
    <property type="entry name" value="Integrase_catalytic"/>
</dbReference>
<dbReference type="InterPro" id="IPR004107">
    <property type="entry name" value="Integrase_SAM-like_N"/>
</dbReference>
<protein>
    <submittedName>
        <fullName evidence="8">Site-specific integrase</fullName>
    </submittedName>
</protein>
<dbReference type="SUPFAM" id="SSF56349">
    <property type="entry name" value="DNA breaking-rejoining enzymes"/>
    <property type="match status" value="1"/>
</dbReference>
<keyword evidence="3 5" id="KW-0238">DNA-binding</keyword>
<dbReference type="GO" id="GO:0006310">
    <property type="term" value="P:DNA recombination"/>
    <property type="evidence" value="ECO:0007669"/>
    <property type="project" value="UniProtKB-KW"/>
</dbReference>
<dbReference type="Proteomes" id="UP000525652">
    <property type="component" value="Unassembled WGS sequence"/>
</dbReference>
<gene>
    <name evidence="8" type="ORF">H5P30_13540</name>
</gene>
<dbReference type="GO" id="GO:0015074">
    <property type="term" value="P:DNA integration"/>
    <property type="evidence" value="ECO:0007669"/>
    <property type="project" value="UniProtKB-KW"/>
</dbReference>
<dbReference type="Gene3D" id="1.10.443.10">
    <property type="entry name" value="Intergrase catalytic core"/>
    <property type="match status" value="1"/>
</dbReference>
<evidence type="ECO:0000256" key="3">
    <source>
        <dbReference type="ARBA" id="ARBA00023125"/>
    </source>
</evidence>
<dbReference type="InterPro" id="IPR044068">
    <property type="entry name" value="CB"/>
</dbReference>
<feature type="domain" description="Tyr recombinase" evidence="6">
    <location>
        <begin position="94"/>
        <end position="214"/>
    </location>
</feature>
<feature type="domain" description="Core-binding (CB)" evidence="7">
    <location>
        <begin position="1"/>
        <end position="77"/>
    </location>
</feature>
<evidence type="ECO:0000256" key="1">
    <source>
        <dbReference type="ARBA" id="ARBA00008857"/>
    </source>
</evidence>
<keyword evidence="4" id="KW-0233">DNA recombination</keyword>
<dbReference type="InterPro" id="IPR013762">
    <property type="entry name" value="Integrase-like_cat_sf"/>
</dbReference>
<dbReference type="Pfam" id="PF00589">
    <property type="entry name" value="Phage_integrase"/>
    <property type="match status" value="1"/>
</dbReference>
<reference evidence="8 9" key="1">
    <citation type="submission" date="2020-07" db="EMBL/GenBank/DDBJ databases">
        <authorList>
            <person name="Feng X."/>
        </authorList>
    </citation>
    <scope>NUCLEOTIDE SEQUENCE [LARGE SCALE GENOMIC DNA]</scope>
    <source>
        <strain evidence="8 9">JCM14086</strain>
    </source>
</reference>
<comment type="similarity">
    <text evidence="1">Belongs to the 'phage' integrase family.</text>
</comment>
<dbReference type="InterPro" id="IPR011010">
    <property type="entry name" value="DNA_brk_join_enz"/>
</dbReference>
<dbReference type="Gene3D" id="1.10.150.130">
    <property type="match status" value="1"/>
</dbReference>
<sequence length="214" mass="24906">MLRFAEYLELEDFRPRTASSYYRALRLIGDHFGKDPEVLAEEDLRSFFVYLRRDRKWAPKSCRQFLAATKHFYRGMLGREYASLDQIKARDRETLPTVLTPDEVARVISAVPLLRYRVPLLLIYASGLRVRECIHLTVDDIDGPGNRLFVRDGKGGKDRYTILSTPVYEELRRYWHWHKNPKWLFPAVGRGRGDSAGAAYRMGRADEPMLTVPP</sequence>
<evidence type="ECO:0000313" key="9">
    <source>
        <dbReference type="Proteomes" id="UP000525652"/>
    </source>
</evidence>